<evidence type="ECO:0000313" key="2">
    <source>
        <dbReference type="Proteomes" id="UP001139028"/>
    </source>
</evidence>
<protein>
    <submittedName>
        <fullName evidence="1">Uncharacterized protein</fullName>
    </submittedName>
</protein>
<comment type="caution">
    <text evidence="1">The sequence shown here is derived from an EMBL/GenBank/DDBJ whole genome shotgun (WGS) entry which is preliminary data.</text>
</comment>
<proteinExistence type="predicted"/>
<keyword evidence="2" id="KW-1185">Reference proteome</keyword>
<name>A0A9X2EPD7_9GAMM</name>
<dbReference type="RefSeq" id="WP_252464295.1">
    <property type="nucleotide sequence ID" value="NZ_JALBWM010000005.1"/>
</dbReference>
<accession>A0A9X2EPD7</accession>
<dbReference type="AlphaFoldDB" id="A0A9X2EPD7"/>
<reference evidence="1" key="1">
    <citation type="journal article" date="2022" name="Arch. Microbiol.">
        <title>Microbulbifer okhotskensis sp. nov., isolated from a deep bottom sediment of the Okhotsk Sea.</title>
        <authorList>
            <person name="Romanenko L."/>
            <person name="Kurilenko V."/>
            <person name="Otstavnykh N."/>
            <person name="Velansky P."/>
            <person name="Isaeva M."/>
            <person name="Mikhailov V."/>
        </authorList>
    </citation>
    <scope>NUCLEOTIDE SEQUENCE</scope>
    <source>
        <strain evidence="1">OS29</strain>
    </source>
</reference>
<evidence type="ECO:0000313" key="1">
    <source>
        <dbReference type="EMBL" id="MCO1333126.1"/>
    </source>
</evidence>
<dbReference type="Proteomes" id="UP001139028">
    <property type="component" value="Unassembled WGS sequence"/>
</dbReference>
<dbReference type="EMBL" id="JALBWM010000005">
    <property type="protein sequence ID" value="MCO1333126.1"/>
    <property type="molecule type" value="Genomic_DNA"/>
</dbReference>
<organism evidence="1 2">
    <name type="scientific">Microbulbifer okhotskensis</name>
    <dbReference type="NCBI Taxonomy" id="2926617"/>
    <lineage>
        <taxon>Bacteria</taxon>
        <taxon>Pseudomonadati</taxon>
        <taxon>Pseudomonadota</taxon>
        <taxon>Gammaproteobacteria</taxon>
        <taxon>Cellvibrionales</taxon>
        <taxon>Microbulbiferaceae</taxon>
        <taxon>Microbulbifer</taxon>
    </lineage>
</organism>
<sequence>MRVTTLTTLRTGKPGSFEAVAPGETIVLPDTEAQSLITRGLVIAKHEVIDQDNDLIDAILDAIDDLPQEAYGKDGKPSVRSIEEIISQSVTAADRDRAWETYQSLVHDGH</sequence>
<gene>
    <name evidence="1" type="ORF">MO867_02115</name>
</gene>